<evidence type="ECO:0000259" key="8">
    <source>
        <dbReference type="Pfam" id="PF07524"/>
    </source>
</evidence>
<dbReference type="InterPro" id="IPR019473">
    <property type="entry name" value="TFIID_su8_C"/>
</dbReference>
<dbReference type="GO" id="GO:0005669">
    <property type="term" value="C:transcription factor TFIID complex"/>
    <property type="evidence" value="ECO:0007669"/>
    <property type="project" value="InterPro"/>
</dbReference>
<dbReference type="PANTHER" id="PTHR46469:SF1">
    <property type="entry name" value="TRANSCRIPTION INITIATION FACTOR TFIID SUBUNIT 8"/>
    <property type="match status" value="1"/>
</dbReference>
<proteinExistence type="inferred from homology"/>
<dbReference type="CDD" id="cd00076">
    <property type="entry name" value="HFD_SF"/>
    <property type="match status" value="1"/>
</dbReference>
<dbReference type="GO" id="GO:0046982">
    <property type="term" value="F:protein heterodimerization activity"/>
    <property type="evidence" value="ECO:0007669"/>
    <property type="project" value="InterPro"/>
</dbReference>
<dbReference type="PANTHER" id="PTHR46469">
    <property type="entry name" value="TRANSCRIPTION INITIATION FACTOR TFIID SUBUNIT 8"/>
    <property type="match status" value="1"/>
</dbReference>
<evidence type="ECO:0000256" key="7">
    <source>
        <dbReference type="SAM" id="MobiDB-lite"/>
    </source>
</evidence>
<dbReference type="CDD" id="cd08049">
    <property type="entry name" value="TAF8"/>
    <property type="match status" value="1"/>
</dbReference>
<keyword evidence="5" id="KW-0804">Transcription</keyword>
<dbReference type="AlphaFoldDB" id="A0A0J6FL69"/>
<evidence type="ECO:0000256" key="1">
    <source>
        <dbReference type="ARBA" id="ARBA00004123"/>
    </source>
</evidence>
<feature type="compositionally biased region" description="Basic and acidic residues" evidence="7">
    <location>
        <begin position="298"/>
        <end position="313"/>
    </location>
</feature>
<dbReference type="OrthoDB" id="2193813at2759"/>
<evidence type="ECO:0000313" key="11">
    <source>
        <dbReference type="Proteomes" id="UP000054567"/>
    </source>
</evidence>
<dbReference type="InterPro" id="IPR009072">
    <property type="entry name" value="Histone-fold"/>
</dbReference>
<protein>
    <recommendedName>
        <fullName evidence="3">Transcription initiation factor TFIID subunit 8</fullName>
    </recommendedName>
</protein>
<reference evidence="11" key="3">
    <citation type="journal article" date="2010" name="Genome Res.">
        <title>Population genomic sequencing of Coccidioides fungi reveals recent hybridization and transposon control.</title>
        <authorList>
            <person name="Neafsey D.E."/>
            <person name="Barker B.M."/>
            <person name="Sharpton T.J."/>
            <person name="Stajich J.E."/>
            <person name="Park D.J."/>
            <person name="Whiston E."/>
            <person name="Hung C.-Y."/>
            <person name="McMahan C."/>
            <person name="White J."/>
            <person name="Sykes S."/>
            <person name="Heiman D."/>
            <person name="Young S."/>
            <person name="Zeng Q."/>
            <person name="Abouelleil A."/>
            <person name="Aftuck L."/>
            <person name="Bessette D."/>
            <person name="Brown A."/>
            <person name="FitzGerald M."/>
            <person name="Lui A."/>
            <person name="Macdonald J.P."/>
            <person name="Priest M."/>
            <person name="Orbach M.J."/>
            <person name="Galgiani J.N."/>
            <person name="Kirkland T.N."/>
            <person name="Cole G.T."/>
            <person name="Birren B.W."/>
            <person name="Henn M.R."/>
            <person name="Taylor J.W."/>
            <person name="Rounsley S.D."/>
        </authorList>
    </citation>
    <scope>NUCLEOTIDE SEQUENCE [LARGE SCALE GENOMIC DNA]</scope>
    <source>
        <strain evidence="11">RMSCC 3488</strain>
    </source>
</reference>
<evidence type="ECO:0000259" key="9">
    <source>
        <dbReference type="Pfam" id="PF10406"/>
    </source>
</evidence>
<comment type="subcellular location">
    <subcellularLocation>
        <location evidence="1">Nucleus</location>
    </subcellularLocation>
</comment>
<feature type="domain" description="Bromodomain associated" evidence="8">
    <location>
        <begin position="55"/>
        <end position="126"/>
    </location>
</feature>
<evidence type="ECO:0000256" key="4">
    <source>
        <dbReference type="ARBA" id="ARBA00023015"/>
    </source>
</evidence>
<name>A0A0J6FL69_COCPO</name>
<sequence>MSPKNASLKRPSPDSDNPPAALSKRQKVEYHRVHRLQSPLDIEPLDSAVIADDASADQLLNMAIGVSLREAGFDHAEPVALDSFRNGVEEYMLHFLSYIRASMASCRRTQPIPQDFEHALDQHAISLDSLRPHLKCPRKATQTPAILPSPPPDEGTPQTYLPFLGPELSATDDKRTYSYIPKHFPKFPSKHTYQDTHVYTERETDPRKIRERATEEGRLGEEALRKLTHAAKESRSRNQVEAEKTLWGREEESMESMFEKTLAALLKSQAEERAKRRKDKQRAMDAELDTIEFGFSEPVREKTPVEPDTEPPKLELGPVVNCERVYWLKSDATDGRGTERQKSTSATARKV</sequence>
<reference evidence="10 11" key="1">
    <citation type="submission" date="2007-06" db="EMBL/GenBank/DDBJ databases">
        <title>The Genome Sequence of Coccidioides posadasii RMSCC_3488.</title>
        <authorList>
            <consortium name="Coccidioides Genome Resources Consortium"/>
            <consortium name="The Broad Institute Genome Sequencing Platform"/>
            <person name="Henn M.R."/>
            <person name="Sykes S."/>
            <person name="Young S."/>
            <person name="Jaffe D."/>
            <person name="Berlin A."/>
            <person name="Alvarez P."/>
            <person name="Butler J."/>
            <person name="Gnerre S."/>
            <person name="Grabherr M."/>
            <person name="Mauceli E."/>
            <person name="Brockman W."/>
            <person name="Kodira C."/>
            <person name="Alvarado L."/>
            <person name="Zeng Q."/>
            <person name="Crawford M."/>
            <person name="Antoine C."/>
            <person name="Devon K."/>
            <person name="Galgiani J."/>
            <person name="Orsborn K."/>
            <person name="Lewis M.L."/>
            <person name="Nusbaum C."/>
            <person name="Galagan J."/>
            <person name="Birren B."/>
        </authorList>
    </citation>
    <scope>NUCLEOTIDE SEQUENCE [LARGE SCALE GENOMIC DNA]</scope>
    <source>
        <strain evidence="10 11">RMSCC 3488</strain>
    </source>
</reference>
<organism evidence="10 11">
    <name type="scientific">Coccidioides posadasii RMSCC 3488</name>
    <dbReference type="NCBI Taxonomy" id="454284"/>
    <lineage>
        <taxon>Eukaryota</taxon>
        <taxon>Fungi</taxon>
        <taxon>Dikarya</taxon>
        <taxon>Ascomycota</taxon>
        <taxon>Pezizomycotina</taxon>
        <taxon>Eurotiomycetes</taxon>
        <taxon>Eurotiomycetidae</taxon>
        <taxon>Onygenales</taxon>
        <taxon>Onygenaceae</taxon>
        <taxon>Coccidioides</taxon>
    </lineage>
</organism>
<comment type="similarity">
    <text evidence="2">Belongs to the TAF8 family.</text>
</comment>
<reference evidence="11" key="2">
    <citation type="journal article" date="2009" name="Genome Res.">
        <title>Comparative genomic analyses of the human fungal pathogens Coccidioides and their relatives.</title>
        <authorList>
            <person name="Sharpton T.J."/>
            <person name="Stajich J.E."/>
            <person name="Rounsley S.D."/>
            <person name="Gardner M.J."/>
            <person name="Wortman J.R."/>
            <person name="Jordar V.S."/>
            <person name="Maiti R."/>
            <person name="Kodira C.D."/>
            <person name="Neafsey D.E."/>
            <person name="Zeng Q."/>
            <person name="Hung C.-Y."/>
            <person name="McMahan C."/>
            <person name="Muszewska A."/>
            <person name="Grynberg M."/>
            <person name="Mandel M.A."/>
            <person name="Kellner E.M."/>
            <person name="Barker B.M."/>
            <person name="Galgiani J.N."/>
            <person name="Orbach M.J."/>
            <person name="Kirkland T.N."/>
            <person name="Cole G.T."/>
            <person name="Henn M.R."/>
            <person name="Birren B.W."/>
            <person name="Taylor J.W."/>
        </authorList>
    </citation>
    <scope>NUCLEOTIDE SEQUENCE [LARGE SCALE GENOMIC DNA]</scope>
    <source>
        <strain evidence="11">RMSCC 3488</strain>
    </source>
</reference>
<dbReference type="InterPro" id="IPR037818">
    <property type="entry name" value="TAF8"/>
</dbReference>
<evidence type="ECO:0000256" key="2">
    <source>
        <dbReference type="ARBA" id="ARBA00008767"/>
    </source>
</evidence>
<dbReference type="VEuPathDB" id="FungiDB:CPAG_07390"/>
<feature type="domain" description="Transcription factor TFIID subunit 8 C-terminal" evidence="9">
    <location>
        <begin position="179"/>
        <end position="227"/>
    </location>
</feature>
<dbReference type="InterPro" id="IPR006565">
    <property type="entry name" value="BTP"/>
</dbReference>
<keyword evidence="4" id="KW-0805">Transcription regulation</keyword>
<evidence type="ECO:0000256" key="3">
    <source>
        <dbReference type="ARBA" id="ARBA00017307"/>
    </source>
</evidence>
<keyword evidence="6" id="KW-0539">Nucleus</keyword>
<feature type="compositionally biased region" description="Basic and acidic residues" evidence="7">
    <location>
        <begin position="331"/>
        <end position="342"/>
    </location>
</feature>
<feature type="region of interest" description="Disordered" evidence="7">
    <location>
        <begin position="1"/>
        <end position="27"/>
    </location>
</feature>
<feature type="region of interest" description="Disordered" evidence="7">
    <location>
        <begin position="199"/>
        <end position="222"/>
    </location>
</feature>
<accession>A0A0J6FL69</accession>
<evidence type="ECO:0000256" key="5">
    <source>
        <dbReference type="ARBA" id="ARBA00023163"/>
    </source>
</evidence>
<dbReference type="Pfam" id="PF07524">
    <property type="entry name" value="Bromo_TP"/>
    <property type="match status" value="1"/>
</dbReference>
<dbReference type="Proteomes" id="UP000054567">
    <property type="component" value="Unassembled WGS sequence"/>
</dbReference>
<dbReference type="EMBL" id="DS268112">
    <property type="protein sequence ID" value="KMM71083.1"/>
    <property type="molecule type" value="Genomic_DNA"/>
</dbReference>
<dbReference type="Pfam" id="PF10406">
    <property type="entry name" value="TAF8_C"/>
    <property type="match status" value="1"/>
</dbReference>
<dbReference type="GO" id="GO:0006367">
    <property type="term" value="P:transcription initiation at RNA polymerase II promoter"/>
    <property type="evidence" value="ECO:0007669"/>
    <property type="project" value="TreeGrafter"/>
</dbReference>
<gene>
    <name evidence="10" type="ORF">CPAG_07390</name>
</gene>
<feature type="region of interest" description="Disordered" evidence="7">
    <location>
        <begin position="293"/>
        <end position="317"/>
    </location>
</feature>
<evidence type="ECO:0000256" key="6">
    <source>
        <dbReference type="ARBA" id="ARBA00023242"/>
    </source>
</evidence>
<evidence type="ECO:0000313" key="10">
    <source>
        <dbReference type="EMBL" id="KMM71083.1"/>
    </source>
</evidence>
<feature type="region of interest" description="Disordered" evidence="7">
    <location>
        <begin position="330"/>
        <end position="351"/>
    </location>
</feature>
<dbReference type="Gene3D" id="1.10.20.10">
    <property type="entry name" value="Histone, subunit A"/>
    <property type="match status" value="1"/>
</dbReference>